<dbReference type="InterPro" id="IPR003848">
    <property type="entry name" value="DUF218"/>
</dbReference>
<evidence type="ECO:0000313" key="3">
    <source>
        <dbReference type="EMBL" id="MFC4873342.1"/>
    </source>
</evidence>
<keyword evidence="1" id="KW-0812">Transmembrane</keyword>
<organism evidence="3 4">
    <name type="scientific">Negadavirga shengliensis</name>
    <dbReference type="NCBI Taxonomy" id="1389218"/>
    <lineage>
        <taxon>Bacteria</taxon>
        <taxon>Pseudomonadati</taxon>
        <taxon>Bacteroidota</taxon>
        <taxon>Cytophagia</taxon>
        <taxon>Cytophagales</taxon>
        <taxon>Cyclobacteriaceae</taxon>
        <taxon>Negadavirga</taxon>
    </lineage>
</organism>
<keyword evidence="1" id="KW-1133">Transmembrane helix</keyword>
<proteinExistence type="predicted"/>
<evidence type="ECO:0000313" key="4">
    <source>
        <dbReference type="Proteomes" id="UP001595818"/>
    </source>
</evidence>
<accession>A0ABV9T498</accession>
<sequence length="256" mass="28717">MFFYLSQSFSFLIMPLTICLVLLTAGIFLGKKKTGRRLLIAGLILLFFFTNSFLANFVMNAWEPPFQEMSTLPEYEIGIVLTGVTNLNKTSVDRTFFNKGADRATHAMQLYKMGKISKILITGGQGFSPVNDNTEAELLADFLVWAGVKPEDIIIENQAQNTRENAAFTKIKLAEEGYAPEETCLLITSAFHIKRAMGCFEKAGINVEAFPVDYYGSDSRLTFKSLFQPDPGALLNWHKLVKEWTGIAVYRTVGYM</sequence>
<evidence type="ECO:0000256" key="1">
    <source>
        <dbReference type="SAM" id="Phobius"/>
    </source>
</evidence>
<feature type="domain" description="DUF218" evidence="2">
    <location>
        <begin position="79"/>
        <end position="246"/>
    </location>
</feature>
<dbReference type="EMBL" id="JBHSJJ010000010">
    <property type="protein sequence ID" value="MFC4873342.1"/>
    <property type="molecule type" value="Genomic_DNA"/>
</dbReference>
<feature type="transmembrane region" description="Helical" evidence="1">
    <location>
        <begin position="38"/>
        <end position="62"/>
    </location>
</feature>
<feature type="transmembrane region" description="Helical" evidence="1">
    <location>
        <begin position="12"/>
        <end position="29"/>
    </location>
</feature>
<keyword evidence="4" id="KW-1185">Reference proteome</keyword>
<protein>
    <submittedName>
        <fullName evidence="3">YdcF family protein</fullName>
    </submittedName>
</protein>
<comment type="caution">
    <text evidence="3">The sequence shown here is derived from an EMBL/GenBank/DDBJ whole genome shotgun (WGS) entry which is preliminary data.</text>
</comment>
<dbReference type="PANTHER" id="PTHR30336">
    <property type="entry name" value="INNER MEMBRANE PROTEIN, PROBABLE PERMEASE"/>
    <property type="match status" value="1"/>
</dbReference>
<gene>
    <name evidence="3" type="ORF">ACFPFU_16695</name>
</gene>
<dbReference type="InterPro" id="IPR051599">
    <property type="entry name" value="Cell_Envelope_Assoc"/>
</dbReference>
<dbReference type="PANTHER" id="PTHR30336:SF4">
    <property type="entry name" value="ENVELOPE BIOGENESIS FACTOR ELYC"/>
    <property type="match status" value="1"/>
</dbReference>
<evidence type="ECO:0000259" key="2">
    <source>
        <dbReference type="Pfam" id="PF02698"/>
    </source>
</evidence>
<reference evidence="4" key="1">
    <citation type="journal article" date="2019" name="Int. J. Syst. Evol. Microbiol.">
        <title>The Global Catalogue of Microorganisms (GCM) 10K type strain sequencing project: providing services to taxonomists for standard genome sequencing and annotation.</title>
        <authorList>
            <consortium name="The Broad Institute Genomics Platform"/>
            <consortium name="The Broad Institute Genome Sequencing Center for Infectious Disease"/>
            <person name="Wu L."/>
            <person name="Ma J."/>
        </authorList>
    </citation>
    <scope>NUCLEOTIDE SEQUENCE [LARGE SCALE GENOMIC DNA]</scope>
    <source>
        <strain evidence="4">CGMCC 4.7466</strain>
    </source>
</reference>
<keyword evidence="1" id="KW-0472">Membrane</keyword>
<name>A0ABV9T498_9BACT</name>
<dbReference type="Gene3D" id="3.40.50.620">
    <property type="entry name" value="HUPs"/>
    <property type="match status" value="1"/>
</dbReference>
<dbReference type="CDD" id="cd06259">
    <property type="entry name" value="YdcF-like"/>
    <property type="match status" value="1"/>
</dbReference>
<dbReference type="Proteomes" id="UP001595818">
    <property type="component" value="Unassembled WGS sequence"/>
</dbReference>
<dbReference type="RefSeq" id="WP_377066101.1">
    <property type="nucleotide sequence ID" value="NZ_JBHSJJ010000010.1"/>
</dbReference>
<dbReference type="InterPro" id="IPR014729">
    <property type="entry name" value="Rossmann-like_a/b/a_fold"/>
</dbReference>
<dbReference type="Pfam" id="PF02698">
    <property type="entry name" value="DUF218"/>
    <property type="match status" value="1"/>
</dbReference>